<dbReference type="EMBL" id="CM031809">
    <property type="protein sequence ID" value="KAG6669910.1"/>
    <property type="molecule type" value="Genomic_DNA"/>
</dbReference>
<evidence type="ECO:0000313" key="1">
    <source>
        <dbReference type="EMBL" id="KAG6669910.1"/>
    </source>
</evidence>
<dbReference type="Proteomes" id="UP000811609">
    <property type="component" value="Chromosome 1"/>
</dbReference>
<comment type="caution">
    <text evidence="1">The sequence shown here is derived from an EMBL/GenBank/DDBJ whole genome shotgun (WGS) entry which is preliminary data.</text>
</comment>
<proteinExistence type="predicted"/>
<organism evidence="1 2">
    <name type="scientific">Carya illinoinensis</name>
    <name type="common">Pecan</name>
    <dbReference type="NCBI Taxonomy" id="32201"/>
    <lineage>
        <taxon>Eukaryota</taxon>
        <taxon>Viridiplantae</taxon>
        <taxon>Streptophyta</taxon>
        <taxon>Embryophyta</taxon>
        <taxon>Tracheophyta</taxon>
        <taxon>Spermatophyta</taxon>
        <taxon>Magnoliopsida</taxon>
        <taxon>eudicotyledons</taxon>
        <taxon>Gunneridae</taxon>
        <taxon>Pentapetalae</taxon>
        <taxon>rosids</taxon>
        <taxon>fabids</taxon>
        <taxon>Fagales</taxon>
        <taxon>Juglandaceae</taxon>
        <taxon>Carya</taxon>
    </lineage>
</organism>
<gene>
    <name evidence="1" type="ORF">CIPAW_01G275000</name>
</gene>
<reference evidence="1" key="1">
    <citation type="submission" date="2020-12" db="EMBL/GenBank/DDBJ databases">
        <title>WGS assembly of Carya illinoinensis cv. Pawnee.</title>
        <authorList>
            <person name="Platts A."/>
            <person name="Shu S."/>
            <person name="Wright S."/>
            <person name="Barry K."/>
            <person name="Edger P."/>
            <person name="Pires J.C."/>
            <person name="Schmutz J."/>
        </authorList>
    </citation>
    <scope>NUCLEOTIDE SEQUENCE</scope>
    <source>
        <tissue evidence="1">Leaf</tissue>
    </source>
</reference>
<name>A0A8T1RR24_CARIL</name>
<evidence type="ECO:0000313" key="2">
    <source>
        <dbReference type="Proteomes" id="UP000811609"/>
    </source>
</evidence>
<sequence>MQSKSASFPICSYGLLHLDKAKPENIRDITKHVKEKECLVPVRKRRIFLNRSLYLFYCNNLQNKHEVYHIAICMVNMGSNPSTVCSLNYIITELSLYVVLGSVSRLFDFLPILLPFTRFAKLFSTHITAQNKPSHSRQVNLPYIYYTEETLWNWGFLSEHKCNVLVT</sequence>
<keyword evidence="2" id="KW-1185">Reference proteome</keyword>
<dbReference type="AlphaFoldDB" id="A0A8T1RR24"/>
<accession>A0A8T1RR24</accession>
<protein>
    <submittedName>
        <fullName evidence="1">Uncharacterized protein</fullName>
    </submittedName>
</protein>